<keyword evidence="4" id="KW-1185">Reference proteome</keyword>
<dbReference type="InterPro" id="IPR013424">
    <property type="entry name" value="Ice-binding_C"/>
</dbReference>
<dbReference type="RefSeq" id="WP_184014862.1">
    <property type="nucleotide sequence ID" value="NZ_JACHFD010000001.1"/>
</dbReference>
<proteinExistence type="predicted"/>
<organism evidence="3 4">
    <name type="scientific">Haloferula luteola</name>
    <dbReference type="NCBI Taxonomy" id="595692"/>
    <lineage>
        <taxon>Bacteria</taxon>
        <taxon>Pseudomonadati</taxon>
        <taxon>Verrucomicrobiota</taxon>
        <taxon>Verrucomicrobiia</taxon>
        <taxon>Verrucomicrobiales</taxon>
        <taxon>Verrucomicrobiaceae</taxon>
        <taxon>Haloferula</taxon>
    </lineage>
</organism>
<reference evidence="3 4" key="1">
    <citation type="submission" date="2020-08" db="EMBL/GenBank/DDBJ databases">
        <title>Genomic Encyclopedia of Type Strains, Phase IV (KMG-IV): sequencing the most valuable type-strain genomes for metagenomic binning, comparative biology and taxonomic classification.</title>
        <authorList>
            <person name="Goeker M."/>
        </authorList>
    </citation>
    <scope>NUCLEOTIDE SEQUENCE [LARGE SCALE GENOMIC DNA]</scope>
    <source>
        <strain evidence="3 4">YC6886</strain>
    </source>
</reference>
<comment type="caution">
    <text evidence="3">The sequence shown here is derived from an EMBL/GenBank/DDBJ whole genome shotgun (WGS) entry which is preliminary data.</text>
</comment>
<evidence type="ECO:0000313" key="3">
    <source>
        <dbReference type="EMBL" id="MBB5349949.1"/>
    </source>
</evidence>
<evidence type="ECO:0000259" key="2">
    <source>
        <dbReference type="Pfam" id="PF07589"/>
    </source>
</evidence>
<evidence type="ECO:0000256" key="1">
    <source>
        <dbReference type="SAM" id="SignalP"/>
    </source>
</evidence>
<dbReference type="EMBL" id="JACHFD010000001">
    <property type="protein sequence ID" value="MBB5349949.1"/>
    <property type="molecule type" value="Genomic_DNA"/>
</dbReference>
<dbReference type="Proteomes" id="UP000557717">
    <property type="component" value="Unassembled WGS sequence"/>
</dbReference>
<feature type="signal peptide" evidence="1">
    <location>
        <begin position="1"/>
        <end position="27"/>
    </location>
</feature>
<keyword evidence="1" id="KW-0732">Signal</keyword>
<evidence type="ECO:0000313" key="4">
    <source>
        <dbReference type="Proteomes" id="UP000557717"/>
    </source>
</evidence>
<gene>
    <name evidence="3" type="ORF">HNR46_000170</name>
</gene>
<dbReference type="NCBIfam" id="TIGR02595">
    <property type="entry name" value="PEP_CTERM"/>
    <property type="match status" value="1"/>
</dbReference>
<dbReference type="AlphaFoldDB" id="A0A840V852"/>
<protein>
    <recommendedName>
        <fullName evidence="2">Ice-binding protein C-terminal domain-containing protein</fullName>
    </recommendedName>
</protein>
<accession>A0A840V852</accession>
<feature type="chain" id="PRO_5032741061" description="Ice-binding protein C-terminal domain-containing protein" evidence="1">
    <location>
        <begin position="28"/>
        <end position="275"/>
    </location>
</feature>
<sequence length="275" mass="28709">MIPRKFSFELHSLALLSALAATTQVNAALSLDFNTPGDFSSNFSTAQTPAIVESASGGLNGSGSVDLSGLGGTVINFYTLNTSFSGSLSSWTASVYYHGDANAFYQFGFTTDAAPGESGSFMSQDGGTTFLPFIYLGSGNADGGSVGFIGYHSGLSSTDDHVVETNIDLPETDAWYRYDLGVNYLGGDSYQITATLSQASSDGSVVSTLGTITGTTLNPALAADDSVHLYFGLYDGAALDQFETTAVTLVPEPTSALLLLGGMVGFGFRRRRDVR</sequence>
<dbReference type="Pfam" id="PF07589">
    <property type="entry name" value="PEP-CTERM"/>
    <property type="match status" value="1"/>
</dbReference>
<feature type="domain" description="Ice-binding protein C-terminal" evidence="2">
    <location>
        <begin position="250"/>
        <end position="271"/>
    </location>
</feature>
<name>A0A840V852_9BACT</name>